<keyword evidence="1" id="KW-0732">Signal</keyword>
<dbReference type="RefSeq" id="WP_263572372.1">
    <property type="nucleotide sequence ID" value="NZ_JAJIRN010000007.1"/>
</dbReference>
<feature type="domain" description="Ice-binding protein C-terminal" evidence="2">
    <location>
        <begin position="282"/>
        <end position="306"/>
    </location>
</feature>
<dbReference type="Proteomes" id="UP001209701">
    <property type="component" value="Unassembled WGS sequence"/>
</dbReference>
<dbReference type="NCBIfam" id="NF035944">
    <property type="entry name" value="PEPxxWA-CTERM"/>
    <property type="match status" value="1"/>
</dbReference>
<accession>A0ABT2YIG0</accession>
<gene>
    <name evidence="3" type="ORF">LNV07_17055</name>
</gene>
<dbReference type="NCBIfam" id="TIGR02595">
    <property type="entry name" value="PEP_CTERM"/>
    <property type="match status" value="1"/>
</dbReference>
<keyword evidence="4" id="KW-1185">Reference proteome</keyword>
<dbReference type="NCBIfam" id="NF038126">
    <property type="entry name" value="PEP_CTERM_FxDxF"/>
    <property type="match status" value="1"/>
</dbReference>
<dbReference type="NCBIfam" id="TIGR04393">
    <property type="entry name" value="rpt_T5SS_PEPC"/>
    <property type="match status" value="2"/>
</dbReference>
<protein>
    <submittedName>
        <fullName evidence="3">FxDxF family PEP-CTERM protein</fullName>
    </submittedName>
</protein>
<evidence type="ECO:0000259" key="2">
    <source>
        <dbReference type="Pfam" id="PF07589"/>
    </source>
</evidence>
<reference evidence="3 4" key="1">
    <citation type="submission" date="2021-11" db="EMBL/GenBank/DDBJ databases">
        <authorList>
            <person name="Liang Q."/>
            <person name="Mou H."/>
            <person name="Liu Z."/>
        </authorList>
    </citation>
    <scope>NUCLEOTIDE SEQUENCE [LARGE SCALE GENOMIC DNA]</scope>
    <source>
        <strain evidence="3 4">CHU3</strain>
    </source>
</reference>
<sequence length="310" mass="31610">MPKSISSIRPSLTLKGLLTLGLLAAFAPSFATTTTTTISAGTVVTQTSNYWMGASGNTDTLNVTGAGAVFNASGRTINVGSGGTAILNISNGGVVIDATGNVGKEIGGSGTVTVTDLGSRWSNILLNIGGGDSSRVGTLNIKSSGKVVATGDVAVKNGGTVNLNGGSLEATGNNGAPFGDVRFETGSVLSMKVFGTTPLEQYGRLTTLGSMNFNGMLNLSFESGFTPLSGSSFSLFDFKGFSGSFGTAQDSYSHITVAGFERSKLDFSHLATDGTLRVAVTAVPEPQTYAMLLAGLGLVGFVARRRSKQQ</sequence>
<feature type="signal peptide" evidence="1">
    <location>
        <begin position="1"/>
        <end position="31"/>
    </location>
</feature>
<dbReference type="EMBL" id="JAJIRN010000007">
    <property type="protein sequence ID" value="MCV2369792.1"/>
    <property type="molecule type" value="Genomic_DNA"/>
</dbReference>
<comment type="caution">
    <text evidence="3">The sequence shown here is derived from an EMBL/GenBank/DDBJ whole genome shotgun (WGS) entry which is preliminary data.</text>
</comment>
<organism evidence="3 4">
    <name type="scientific">Roseateles oligotrophus</name>
    <dbReference type="NCBI Taxonomy" id="1769250"/>
    <lineage>
        <taxon>Bacteria</taxon>
        <taxon>Pseudomonadati</taxon>
        <taxon>Pseudomonadota</taxon>
        <taxon>Betaproteobacteria</taxon>
        <taxon>Burkholderiales</taxon>
        <taxon>Sphaerotilaceae</taxon>
        <taxon>Roseateles</taxon>
    </lineage>
</organism>
<feature type="chain" id="PRO_5045406409" evidence="1">
    <location>
        <begin position="32"/>
        <end position="310"/>
    </location>
</feature>
<name>A0ABT2YIG0_9BURK</name>
<proteinExistence type="predicted"/>
<evidence type="ECO:0000313" key="3">
    <source>
        <dbReference type="EMBL" id="MCV2369792.1"/>
    </source>
</evidence>
<dbReference type="Pfam" id="PF07589">
    <property type="entry name" value="PEP-CTERM"/>
    <property type="match status" value="1"/>
</dbReference>
<dbReference type="InterPro" id="IPR013424">
    <property type="entry name" value="Ice-binding_C"/>
</dbReference>
<dbReference type="InterPro" id="IPR030895">
    <property type="entry name" value="T5SS_PEPC_rpt"/>
</dbReference>
<evidence type="ECO:0000256" key="1">
    <source>
        <dbReference type="SAM" id="SignalP"/>
    </source>
</evidence>
<evidence type="ECO:0000313" key="4">
    <source>
        <dbReference type="Proteomes" id="UP001209701"/>
    </source>
</evidence>